<dbReference type="CDD" id="cd11030">
    <property type="entry name" value="CYP105-like"/>
    <property type="match status" value="1"/>
</dbReference>
<gene>
    <name evidence="4" type="ORF">GCM10022224_039050</name>
</gene>
<comment type="caution">
    <text evidence="4">The sequence shown here is derived from an EMBL/GenBank/DDBJ whole genome shotgun (WGS) entry which is preliminary data.</text>
</comment>
<sequence length="407" mass="44723">MAPTLSAGTPAPITMPTERSAGCPFDPPPELGPLREGQPVQPLAYPGGHTGWLVTSHALVRTVLADPRFSSRMEFRRPAIHRPAIEEMITSDRVPAGMFIGMDAPEHTRYRRLLTGEFTVRRMRQLEPWIERVTDEHLDAMEQAGPPVDLVAAFALPIPSLVICELLGVPYADRERFQHDTRVAMTLESTPEEFDAARHSLGGYLRELVLRKRAEPADDLLSGLVTGGELNDEELTGIAMMLLVAGHETTANMISLGVLTLLAHPGQLAAVRDDPSLTENAVEELLRYLSIIQFGTQRGALEDVELGGVTIRAGEVVTVSIPAGNRDPERFDDPDTLDVTRSAAGHLSFGHGVHQCLGQQLARIELRCAYPALFRRFPTLRSAVPIEEVPLRADMNIYGVHQLPVTW</sequence>
<dbReference type="Pfam" id="PF00067">
    <property type="entry name" value="p450"/>
    <property type="match status" value="1"/>
</dbReference>
<dbReference type="Gene3D" id="1.10.630.10">
    <property type="entry name" value="Cytochrome P450"/>
    <property type="match status" value="1"/>
</dbReference>
<dbReference type="PANTHER" id="PTHR46696:SF1">
    <property type="entry name" value="CYTOCHROME P450 YJIB-RELATED"/>
    <property type="match status" value="1"/>
</dbReference>
<dbReference type="RefSeq" id="WP_344879459.1">
    <property type="nucleotide sequence ID" value="NZ_BAAAZP010000075.1"/>
</dbReference>
<dbReference type="PRINTS" id="PR00385">
    <property type="entry name" value="P450"/>
</dbReference>
<evidence type="ECO:0000256" key="2">
    <source>
        <dbReference type="RuleBase" id="RU000461"/>
    </source>
</evidence>
<dbReference type="PROSITE" id="PS00086">
    <property type="entry name" value="CYTOCHROME_P450"/>
    <property type="match status" value="1"/>
</dbReference>
<name>A0ABP7BYL3_9ACTN</name>
<evidence type="ECO:0000256" key="3">
    <source>
        <dbReference type="SAM" id="MobiDB-lite"/>
    </source>
</evidence>
<dbReference type="InterPro" id="IPR002397">
    <property type="entry name" value="Cyt_P450_B"/>
</dbReference>
<dbReference type="InterPro" id="IPR001128">
    <property type="entry name" value="Cyt_P450"/>
</dbReference>
<evidence type="ECO:0000313" key="4">
    <source>
        <dbReference type="EMBL" id="GAA3671005.1"/>
    </source>
</evidence>
<reference evidence="5" key="1">
    <citation type="journal article" date="2019" name="Int. J. Syst. Evol. Microbiol.">
        <title>The Global Catalogue of Microorganisms (GCM) 10K type strain sequencing project: providing services to taxonomists for standard genome sequencing and annotation.</title>
        <authorList>
            <consortium name="The Broad Institute Genomics Platform"/>
            <consortium name="The Broad Institute Genome Sequencing Center for Infectious Disease"/>
            <person name="Wu L."/>
            <person name="Ma J."/>
        </authorList>
    </citation>
    <scope>NUCLEOTIDE SEQUENCE [LARGE SCALE GENOMIC DNA]</scope>
    <source>
        <strain evidence="5">JCM 16904</strain>
    </source>
</reference>
<dbReference type="EMBL" id="BAAAZP010000075">
    <property type="protein sequence ID" value="GAA3671005.1"/>
    <property type="molecule type" value="Genomic_DNA"/>
</dbReference>
<keyword evidence="5" id="KW-1185">Reference proteome</keyword>
<dbReference type="InterPro" id="IPR017972">
    <property type="entry name" value="Cyt_P450_CS"/>
</dbReference>
<keyword evidence="2" id="KW-0408">Iron</keyword>
<keyword evidence="2" id="KW-0560">Oxidoreductase</keyword>
<evidence type="ECO:0000256" key="1">
    <source>
        <dbReference type="ARBA" id="ARBA00010617"/>
    </source>
</evidence>
<dbReference type="InterPro" id="IPR036396">
    <property type="entry name" value="Cyt_P450_sf"/>
</dbReference>
<dbReference type="PANTHER" id="PTHR46696">
    <property type="entry name" value="P450, PUTATIVE (EUROFUNG)-RELATED"/>
    <property type="match status" value="1"/>
</dbReference>
<keyword evidence="2" id="KW-0479">Metal-binding</keyword>
<keyword evidence="2" id="KW-0503">Monooxygenase</keyword>
<comment type="similarity">
    <text evidence="1 2">Belongs to the cytochrome P450 family.</text>
</comment>
<proteinExistence type="inferred from homology"/>
<evidence type="ECO:0000313" key="5">
    <source>
        <dbReference type="Proteomes" id="UP001500902"/>
    </source>
</evidence>
<organism evidence="4 5">
    <name type="scientific">Nonomuraea antimicrobica</name>
    <dbReference type="NCBI Taxonomy" id="561173"/>
    <lineage>
        <taxon>Bacteria</taxon>
        <taxon>Bacillati</taxon>
        <taxon>Actinomycetota</taxon>
        <taxon>Actinomycetes</taxon>
        <taxon>Streptosporangiales</taxon>
        <taxon>Streptosporangiaceae</taxon>
        <taxon>Nonomuraea</taxon>
    </lineage>
</organism>
<keyword evidence="2" id="KW-0349">Heme</keyword>
<protein>
    <submittedName>
        <fullName evidence="4">Cytochrome P450</fullName>
    </submittedName>
</protein>
<dbReference type="SUPFAM" id="SSF48264">
    <property type="entry name" value="Cytochrome P450"/>
    <property type="match status" value="1"/>
</dbReference>
<accession>A0ABP7BYL3</accession>
<dbReference type="PRINTS" id="PR00359">
    <property type="entry name" value="BP450"/>
</dbReference>
<dbReference type="Proteomes" id="UP001500902">
    <property type="component" value="Unassembled WGS sequence"/>
</dbReference>
<feature type="region of interest" description="Disordered" evidence="3">
    <location>
        <begin position="1"/>
        <end position="21"/>
    </location>
</feature>